<dbReference type="AlphaFoldDB" id="A0A7L0ZRS1"/>
<dbReference type="FunFam" id="3.40.50.1820:FF:000109">
    <property type="entry name" value="Lipase, endothelial"/>
    <property type="match status" value="1"/>
</dbReference>
<dbReference type="EMBL" id="VXAY01003095">
    <property type="protein sequence ID" value="NXM29106.1"/>
    <property type="molecule type" value="Genomic_DNA"/>
</dbReference>
<organism evidence="19 20">
    <name type="scientific">Oxyruncus cristatus</name>
    <name type="common">sharpbill</name>
    <dbReference type="NCBI Taxonomy" id="114331"/>
    <lineage>
        <taxon>Eukaryota</taxon>
        <taxon>Metazoa</taxon>
        <taxon>Chordata</taxon>
        <taxon>Craniata</taxon>
        <taxon>Vertebrata</taxon>
        <taxon>Euteleostomi</taxon>
        <taxon>Archelosauria</taxon>
        <taxon>Archosauria</taxon>
        <taxon>Dinosauria</taxon>
        <taxon>Saurischia</taxon>
        <taxon>Theropoda</taxon>
        <taxon>Coelurosauria</taxon>
        <taxon>Aves</taxon>
        <taxon>Neognathae</taxon>
        <taxon>Neoaves</taxon>
        <taxon>Telluraves</taxon>
        <taxon>Australaves</taxon>
        <taxon>Passeriformes</taxon>
        <taxon>Cotingidae</taxon>
        <taxon>Oxyruncus</taxon>
    </lineage>
</organism>
<accession>A0A7L0ZRS1</accession>
<keyword evidence="7" id="KW-0732">Signal</keyword>
<dbReference type="PRINTS" id="PR00821">
    <property type="entry name" value="TAGLIPASE"/>
</dbReference>
<dbReference type="InterPro" id="IPR013818">
    <property type="entry name" value="Lipase"/>
</dbReference>
<feature type="active site" description="Charge relay system" evidence="13">
    <location>
        <position position="244"/>
    </location>
</feature>
<dbReference type="GO" id="GO:0046872">
    <property type="term" value="F:metal ion binding"/>
    <property type="evidence" value="ECO:0007669"/>
    <property type="project" value="UniProtKB-KW"/>
</dbReference>
<dbReference type="InterPro" id="IPR036392">
    <property type="entry name" value="PLAT/LH2_dom_sf"/>
</dbReference>
<comment type="similarity">
    <text evidence="3 16">Belongs to the AB hydrolase superfamily. Lipase family.</text>
</comment>
<evidence type="ECO:0000256" key="14">
    <source>
        <dbReference type="PIRSR" id="PIRSR000865-2"/>
    </source>
</evidence>
<dbReference type="GO" id="GO:0005615">
    <property type="term" value="C:extracellular space"/>
    <property type="evidence" value="ECO:0007669"/>
    <property type="project" value="TreeGrafter"/>
</dbReference>
<dbReference type="Gene3D" id="2.60.60.20">
    <property type="entry name" value="PLAT/LH2 domain"/>
    <property type="match status" value="1"/>
</dbReference>
<evidence type="ECO:0000259" key="18">
    <source>
        <dbReference type="PROSITE" id="PS50095"/>
    </source>
</evidence>
<evidence type="ECO:0000256" key="13">
    <source>
        <dbReference type="PIRSR" id="PIRSR000865-1"/>
    </source>
</evidence>
<dbReference type="SUPFAM" id="SSF49723">
    <property type="entry name" value="Lipase/lipooxygenase domain (PLAT/LH2 domain)"/>
    <property type="match status" value="1"/>
</dbReference>
<dbReference type="PANTHER" id="PTHR11610:SF13">
    <property type="entry name" value="ENDOTHELIAL LIPASE"/>
    <property type="match status" value="1"/>
</dbReference>
<keyword evidence="8" id="KW-0378">Hydrolase</keyword>
<feature type="non-terminal residue" evidence="19">
    <location>
        <position position="1"/>
    </location>
</feature>
<dbReference type="InterPro" id="IPR001024">
    <property type="entry name" value="PLAT/LH2_dom"/>
</dbReference>
<evidence type="ECO:0000256" key="17">
    <source>
        <dbReference type="SAM" id="MobiDB-lite"/>
    </source>
</evidence>
<dbReference type="Gene3D" id="3.40.50.1820">
    <property type="entry name" value="alpha/beta hydrolase"/>
    <property type="match status" value="1"/>
</dbReference>
<evidence type="ECO:0000256" key="15">
    <source>
        <dbReference type="PROSITE-ProRule" id="PRU00152"/>
    </source>
</evidence>
<keyword evidence="20" id="KW-1185">Reference proteome</keyword>
<comment type="caution">
    <text evidence="19">The sequence shown here is derived from an EMBL/GenBank/DDBJ whole genome shotgun (WGS) entry which is preliminary data.</text>
</comment>
<dbReference type="PROSITE" id="PS50095">
    <property type="entry name" value="PLAT"/>
    <property type="match status" value="1"/>
</dbReference>
<reference evidence="19 20" key="1">
    <citation type="submission" date="2019-09" db="EMBL/GenBank/DDBJ databases">
        <title>Bird 10,000 Genomes (B10K) Project - Family phase.</title>
        <authorList>
            <person name="Zhang G."/>
        </authorList>
    </citation>
    <scope>NUCLEOTIDE SEQUENCE [LARGE SCALE GENOMIC DNA]</scope>
    <source>
        <strain evidence="19">B10K-DU-002-07</strain>
        <tissue evidence="19">Muscle</tissue>
    </source>
</reference>
<dbReference type="PANTHER" id="PTHR11610">
    <property type="entry name" value="LIPASE"/>
    <property type="match status" value="1"/>
</dbReference>
<evidence type="ECO:0000256" key="1">
    <source>
        <dbReference type="ARBA" id="ARBA00001024"/>
    </source>
</evidence>
<dbReference type="Pfam" id="PF01477">
    <property type="entry name" value="PLAT"/>
    <property type="match status" value="1"/>
</dbReference>
<evidence type="ECO:0000256" key="16">
    <source>
        <dbReference type="RuleBase" id="RU004262"/>
    </source>
</evidence>
<feature type="domain" description="PLAT" evidence="18">
    <location>
        <begin position="399"/>
        <end position="534"/>
    </location>
</feature>
<keyword evidence="5" id="KW-0964">Secreted</keyword>
<evidence type="ECO:0000256" key="8">
    <source>
        <dbReference type="ARBA" id="ARBA00022801"/>
    </source>
</evidence>
<evidence type="ECO:0000256" key="12">
    <source>
        <dbReference type="ARBA" id="ARBA00023180"/>
    </source>
</evidence>
<keyword evidence="12" id="KW-0325">Glycoprotein</keyword>
<evidence type="ECO:0000256" key="5">
    <source>
        <dbReference type="ARBA" id="ARBA00022525"/>
    </source>
</evidence>
<keyword evidence="14" id="KW-0479">Metal-binding</keyword>
<sequence length="542" mass="60487">PMGAALGPGPAPSCHEHRPARPLKALPAPPRVRLSVRPCARGFVHPPTPLCVRPSSRAMRRLVLLLCTGVTCCIAARGAEAGDGSAELVPAPKPRVRFGVRSSPDANEDGCTIAVGQHQWLEDCKFNVTAKTFFIIHGWTMSGMFETWLDTLVSALQGREKDANVVVVDWLSLAHQLYTDAVNNTQVVGKTIAKLLDWLQENPLFQLENVHLIGYSLGAHVAGFAGNHVHGTIGRITGKLGGLDPAGPMFEGVDPSRRLSPDDANFVDVIHTYTRETLGVSIGIQMPVGHIDIYPNGGDFQPGCGLSDVLGAIAYGTIGEVVKCEHERSVHLFVDSLVNQDKKSFAFQCTDSNRFKKGICLSCRKNRCNDIGYNARRIRHKRNTKMYLKTRADMPFKVYHYQMKMHVFSYKSSGEVDPTFSVTLHGTKGESEPLSLEMLDLIGLNATNTFLVYTEEDMGELLKIKLTWEGTSQSWYDLWKELRSYWYRPVNSTQELHIRRIRVKSGETQKRFAFCVEDSQLNSITPGKELWFVKCTEEWQKR</sequence>
<feature type="active site" description="Nucleophile" evidence="13">
    <location>
        <position position="216"/>
    </location>
</feature>
<evidence type="ECO:0000256" key="10">
    <source>
        <dbReference type="ARBA" id="ARBA00023098"/>
    </source>
</evidence>
<dbReference type="CDD" id="cd01758">
    <property type="entry name" value="PLAT_LPL"/>
    <property type="match status" value="1"/>
</dbReference>
<evidence type="ECO:0000256" key="4">
    <source>
        <dbReference type="ARBA" id="ARBA00013279"/>
    </source>
</evidence>
<feature type="binding site" evidence="14">
    <location>
        <position position="258"/>
    </location>
    <ligand>
        <name>Ca(2+)</name>
        <dbReference type="ChEBI" id="CHEBI:29108"/>
    </ligand>
</feature>
<gene>
    <name evidence="19" type="primary">Lipg</name>
    <name evidence="19" type="ORF">OXYCRI_R01362</name>
</gene>
<dbReference type="InterPro" id="IPR033906">
    <property type="entry name" value="Lipase_N"/>
</dbReference>
<evidence type="ECO:0000256" key="2">
    <source>
        <dbReference type="ARBA" id="ARBA00004613"/>
    </source>
</evidence>
<feature type="binding site" evidence="14">
    <location>
        <position position="263"/>
    </location>
    <ligand>
        <name>Ca(2+)</name>
        <dbReference type="ChEBI" id="CHEBI:29108"/>
    </ligand>
</feature>
<dbReference type="SMART" id="SM00308">
    <property type="entry name" value="LH2"/>
    <property type="match status" value="1"/>
</dbReference>
<dbReference type="GO" id="GO:0004465">
    <property type="term" value="F:lipoprotein lipase activity"/>
    <property type="evidence" value="ECO:0007669"/>
    <property type="project" value="InterPro"/>
</dbReference>
<dbReference type="PRINTS" id="PR00822">
    <property type="entry name" value="LIPOLIPASE"/>
</dbReference>
<dbReference type="Pfam" id="PF00151">
    <property type="entry name" value="Lipase"/>
    <property type="match status" value="1"/>
</dbReference>
<keyword evidence="14" id="KW-0106">Calcium</keyword>
<dbReference type="SUPFAM" id="SSF53474">
    <property type="entry name" value="alpha/beta-Hydrolases"/>
    <property type="match status" value="1"/>
</dbReference>
<dbReference type="InterPro" id="IPR000734">
    <property type="entry name" value="TAG_lipase"/>
</dbReference>
<keyword evidence="11" id="KW-1015">Disulfide bond</keyword>
<dbReference type="GO" id="GO:0016042">
    <property type="term" value="P:lipid catabolic process"/>
    <property type="evidence" value="ECO:0007669"/>
    <property type="project" value="UniProtKB-KW"/>
</dbReference>
<evidence type="ECO:0000256" key="7">
    <source>
        <dbReference type="ARBA" id="ARBA00022729"/>
    </source>
</evidence>
<dbReference type="FunFam" id="2.60.60.20:FF:000010">
    <property type="entry name" value="hepatic triacylglycerol lipase"/>
    <property type="match status" value="1"/>
</dbReference>
<dbReference type="InterPro" id="IPR016272">
    <property type="entry name" value="Lipase_LIPH"/>
</dbReference>
<keyword evidence="6" id="KW-0358">Heparin-binding</keyword>
<dbReference type="EC" id="3.1.1.3" evidence="4"/>
<dbReference type="Proteomes" id="UP000564466">
    <property type="component" value="Unassembled WGS sequence"/>
</dbReference>
<feature type="region of interest" description="Disordered" evidence="17">
    <location>
        <begin position="1"/>
        <end position="27"/>
    </location>
</feature>
<name>A0A7L0ZRS1_9PASS</name>
<dbReference type="GO" id="GO:0008201">
    <property type="term" value="F:heparin binding"/>
    <property type="evidence" value="ECO:0007669"/>
    <property type="project" value="UniProtKB-KW"/>
</dbReference>
<evidence type="ECO:0000313" key="20">
    <source>
        <dbReference type="Proteomes" id="UP000564466"/>
    </source>
</evidence>
<evidence type="ECO:0000256" key="11">
    <source>
        <dbReference type="ARBA" id="ARBA00023157"/>
    </source>
</evidence>
<evidence type="ECO:0000256" key="3">
    <source>
        <dbReference type="ARBA" id="ARBA00010701"/>
    </source>
</evidence>
<proteinExistence type="inferred from homology"/>
<evidence type="ECO:0000313" key="19">
    <source>
        <dbReference type="EMBL" id="NXM29106.1"/>
    </source>
</evidence>
<comment type="subcellular location">
    <subcellularLocation>
        <location evidence="2">Secreted</location>
    </subcellularLocation>
</comment>
<dbReference type="InterPro" id="IPR002330">
    <property type="entry name" value="Lipo_Lipase"/>
</dbReference>
<evidence type="ECO:0000256" key="9">
    <source>
        <dbReference type="ARBA" id="ARBA00022963"/>
    </source>
</evidence>
<dbReference type="CDD" id="cd00707">
    <property type="entry name" value="Pancreat_lipase_like"/>
    <property type="match status" value="1"/>
</dbReference>
<keyword evidence="9" id="KW-0442">Lipid degradation</keyword>
<dbReference type="PIRSF" id="PIRSF000865">
    <property type="entry name" value="Lipoprotein_lipase_LIPH"/>
    <property type="match status" value="1"/>
</dbReference>
<protein>
    <recommendedName>
        <fullName evidence="4">triacylglycerol lipase</fullName>
        <ecNumber evidence="4">3.1.1.3</ecNumber>
    </recommendedName>
</protein>
<dbReference type="InterPro" id="IPR029058">
    <property type="entry name" value="AB_hydrolase_fold"/>
</dbReference>
<keyword evidence="10" id="KW-0443">Lipid metabolism</keyword>
<comment type="caution">
    <text evidence="15">Lacks conserved residue(s) required for the propagation of feature annotation.</text>
</comment>
<feature type="active site" description="Charge relay system" evidence="13">
    <location>
        <position position="326"/>
    </location>
</feature>
<evidence type="ECO:0000256" key="6">
    <source>
        <dbReference type="ARBA" id="ARBA00022674"/>
    </source>
</evidence>
<comment type="catalytic activity">
    <reaction evidence="1">
        <text>a triacylglycerol + H2O = a diacylglycerol + a fatty acid + H(+)</text>
        <dbReference type="Rhea" id="RHEA:12044"/>
        <dbReference type="ChEBI" id="CHEBI:15377"/>
        <dbReference type="ChEBI" id="CHEBI:15378"/>
        <dbReference type="ChEBI" id="CHEBI:17855"/>
        <dbReference type="ChEBI" id="CHEBI:18035"/>
        <dbReference type="ChEBI" id="CHEBI:28868"/>
        <dbReference type="EC" id="3.1.1.3"/>
    </reaction>
</comment>
<feature type="non-terminal residue" evidence="19">
    <location>
        <position position="542"/>
    </location>
</feature>